<reference evidence="14 15" key="1">
    <citation type="submission" date="2021-06" db="EMBL/GenBank/DDBJ databases">
        <title>Caerostris darwini draft genome.</title>
        <authorList>
            <person name="Kono N."/>
            <person name="Arakawa K."/>
        </authorList>
    </citation>
    <scope>NUCLEOTIDE SEQUENCE [LARGE SCALE GENOMIC DNA]</scope>
</reference>
<feature type="region of interest" description="Disordered" evidence="11">
    <location>
        <begin position="270"/>
        <end position="289"/>
    </location>
</feature>
<accession>A0AAV4TUM7</accession>
<evidence type="ECO:0000256" key="7">
    <source>
        <dbReference type="ARBA" id="ARBA00023136"/>
    </source>
</evidence>
<keyword evidence="15" id="KW-1185">Reference proteome</keyword>
<dbReference type="InterPro" id="IPR017452">
    <property type="entry name" value="GPCR_Rhodpsn_7TM"/>
</dbReference>
<keyword evidence="6" id="KW-0297">G-protein coupled receptor</keyword>
<evidence type="ECO:0000313" key="15">
    <source>
        <dbReference type="Proteomes" id="UP001054837"/>
    </source>
</evidence>
<evidence type="ECO:0000256" key="4">
    <source>
        <dbReference type="ARBA" id="ARBA00022692"/>
    </source>
</evidence>
<organism evidence="14 15">
    <name type="scientific">Caerostris darwini</name>
    <dbReference type="NCBI Taxonomy" id="1538125"/>
    <lineage>
        <taxon>Eukaryota</taxon>
        <taxon>Metazoa</taxon>
        <taxon>Ecdysozoa</taxon>
        <taxon>Arthropoda</taxon>
        <taxon>Chelicerata</taxon>
        <taxon>Arachnida</taxon>
        <taxon>Araneae</taxon>
        <taxon>Araneomorphae</taxon>
        <taxon>Entelegynae</taxon>
        <taxon>Araneoidea</taxon>
        <taxon>Araneidae</taxon>
        <taxon>Caerostris</taxon>
    </lineage>
</organism>
<comment type="caution">
    <text evidence="14">The sequence shown here is derived from an EMBL/GenBank/DDBJ whole genome shotgun (WGS) entry which is preliminary data.</text>
</comment>
<evidence type="ECO:0000256" key="8">
    <source>
        <dbReference type="ARBA" id="ARBA00023170"/>
    </source>
</evidence>
<dbReference type="PROSITE" id="PS50262">
    <property type="entry name" value="G_PROTEIN_RECEP_F1_2"/>
    <property type="match status" value="1"/>
</dbReference>
<evidence type="ECO:0000256" key="6">
    <source>
        <dbReference type="ARBA" id="ARBA00023040"/>
    </source>
</evidence>
<evidence type="ECO:0000256" key="5">
    <source>
        <dbReference type="ARBA" id="ARBA00022989"/>
    </source>
</evidence>
<proteinExistence type="inferred from homology"/>
<dbReference type="InterPro" id="IPR000276">
    <property type="entry name" value="GPCR_Rhodpsn"/>
</dbReference>
<comment type="subcellular location">
    <subcellularLocation>
        <location evidence="1">Cell membrane</location>
        <topology evidence="1">Multi-pass membrane protein</topology>
    </subcellularLocation>
</comment>
<protein>
    <submittedName>
        <fullName evidence="14">Octopamine receptor</fullName>
    </submittedName>
</protein>
<sequence length="410" mass="46396">MGEIRIAQLLGVGLLQGRLKFPFNSKFNTTCLPDVPPGGRVYRGGSGHHHPGHHHRQCLGHHIRLHLSPPPERLEHVHRVFGGRGHHRRHPGDAPECRLHPHVPVEVQTARLQDVRRPVLHGIHSPPLRHRPGQVLGDPRCHQLRQQEDTEEGARRDCRRLGCQHDHICPTPHRMERLARGLYGGDAMHAHRGKGIRYLLRERLVLHTTDHHDGGLHQDLRSCQGPTEAQGEGGRKLASMRKSPDTTSTMPLNSMQSEISTIAVTDEFTSSANKGSDEKTEVANQHDKQVATTEFTNKNNLTVDGSLLDGNPRLTATVRHYMKEKQKICLQEKRAARVLGIAMGVFVVCWLPFFLMYVLLTFCDSCHVYNRVVNVITWLGYFNSALNPVIYTAFNTDFRKAFIYILCRKP</sequence>
<feature type="compositionally biased region" description="Basic and acidic residues" evidence="11">
    <location>
        <begin position="275"/>
        <end position="289"/>
    </location>
</feature>
<dbReference type="GO" id="GO:0004930">
    <property type="term" value="F:G protein-coupled receptor activity"/>
    <property type="evidence" value="ECO:0007669"/>
    <property type="project" value="UniProtKB-KW"/>
</dbReference>
<evidence type="ECO:0000256" key="1">
    <source>
        <dbReference type="ARBA" id="ARBA00004651"/>
    </source>
</evidence>
<dbReference type="EMBL" id="BPLQ01010366">
    <property type="protein sequence ID" value="GIY50293.1"/>
    <property type="molecule type" value="Genomic_DNA"/>
</dbReference>
<evidence type="ECO:0000256" key="11">
    <source>
        <dbReference type="SAM" id="MobiDB-lite"/>
    </source>
</evidence>
<evidence type="ECO:0000256" key="3">
    <source>
        <dbReference type="ARBA" id="ARBA00022475"/>
    </source>
</evidence>
<keyword evidence="8 14" id="KW-0675">Receptor</keyword>
<evidence type="ECO:0000313" key="14">
    <source>
        <dbReference type="EMBL" id="GIY50293.1"/>
    </source>
</evidence>
<keyword evidence="7 12" id="KW-0472">Membrane</keyword>
<evidence type="ECO:0000256" key="12">
    <source>
        <dbReference type="SAM" id="Phobius"/>
    </source>
</evidence>
<evidence type="ECO:0000256" key="9">
    <source>
        <dbReference type="ARBA" id="ARBA00023180"/>
    </source>
</evidence>
<evidence type="ECO:0000259" key="13">
    <source>
        <dbReference type="PROSITE" id="PS50262"/>
    </source>
</evidence>
<dbReference type="SUPFAM" id="SSF81321">
    <property type="entry name" value="Family A G protein-coupled receptor-like"/>
    <property type="match status" value="1"/>
</dbReference>
<feature type="region of interest" description="Disordered" evidence="11">
    <location>
        <begin position="215"/>
        <end position="252"/>
    </location>
</feature>
<feature type="transmembrane region" description="Helical" evidence="12">
    <location>
        <begin position="335"/>
        <end position="360"/>
    </location>
</feature>
<dbReference type="PANTHER" id="PTHR24248">
    <property type="entry name" value="ADRENERGIC RECEPTOR-RELATED G-PROTEIN COUPLED RECEPTOR"/>
    <property type="match status" value="1"/>
</dbReference>
<keyword evidence="5 12" id="KW-1133">Transmembrane helix</keyword>
<comment type="similarity">
    <text evidence="2">Belongs to the G-protein coupled receptor 1 family.</text>
</comment>
<gene>
    <name evidence="14" type="ORF">CDAR_297441</name>
</gene>
<keyword evidence="9" id="KW-0325">Glycoprotein</keyword>
<dbReference type="PRINTS" id="PR00237">
    <property type="entry name" value="GPCRRHODOPSN"/>
</dbReference>
<dbReference type="Gene3D" id="1.20.1070.10">
    <property type="entry name" value="Rhodopsin 7-helix transmembrane proteins"/>
    <property type="match status" value="1"/>
</dbReference>
<keyword evidence="10" id="KW-0807">Transducer</keyword>
<evidence type="ECO:0000256" key="2">
    <source>
        <dbReference type="ARBA" id="ARBA00010663"/>
    </source>
</evidence>
<dbReference type="PANTHER" id="PTHR24248:SF174">
    <property type="entry name" value="TYRAMINE_OCTOPAMINE RECEPTOR"/>
    <property type="match status" value="1"/>
</dbReference>
<name>A0AAV4TUM7_9ARAC</name>
<dbReference type="GO" id="GO:0005886">
    <property type="term" value="C:plasma membrane"/>
    <property type="evidence" value="ECO:0007669"/>
    <property type="project" value="UniProtKB-SubCell"/>
</dbReference>
<keyword evidence="4 12" id="KW-0812">Transmembrane</keyword>
<dbReference type="Pfam" id="PF00001">
    <property type="entry name" value="7tm_1"/>
    <property type="match status" value="1"/>
</dbReference>
<evidence type="ECO:0000256" key="10">
    <source>
        <dbReference type="ARBA" id="ARBA00023224"/>
    </source>
</evidence>
<keyword evidence="3" id="KW-1003">Cell membrane</keyword>
<dbReference type="AlphaFoldDB" id="A0AAV4TUM7"/>
<dbReference type="Proteomes" id="UP001054837">
    <property type="component" value="Unassembled WGS sequence"/>
</dbReference>
<feature type="domain" description="G-protein coupled receptors family 1 profile" evidence="13">
    <location>
        <begin position="313"/>
        <end position="391"/>
    </location>
</feature>